<sequence>MSLTGKVVLITGGGTGMGADAARGFLDAGAKVVINGRREDKLAALASTLDPTSQNIAYVAGDIRKTETSAELIKMAILKFGGVDILINNAGVFAAKPFLLHTEEELDGYLQLLRAYFITSQYAIKEMLERGSGTVINIGSMWANHAIAATPCCGAATWKGGVHAFTKNLAIEYAPHKIRVNCIATALVETPLFDELLTIEQLQSFNTFHPIGRNGQVKDTTAAILFLADEELSGWITGVVLPLDGGVTAGRN</sequence>
<dbReference type="PANTHER" id="PTHR42879">
    <property type="entry name" value="3-OXOACYL-(ACYL-CARRIER-PROTEIN) REDUCTASE"/>
    <property type="match status" value="1"/>
</dbReference>
<accession>A0ABR9CZ68</accession>
<dbReference type="CDD" id="cd05233">
    <property type="entry name" value="SDR_c"/>
    <property type="match status" value="1"/>
</dbReference>
<evidence type="ECO:0000256" key="1">
    <source>
        <dbReference type="ARBA" id="ARBA00006484"/>
    </source>
</evidence>
<proteinExistence type="inferred from homology"/>
<dbReference type="RefSeq" id="WP_192374554.1">
    <property type="nucleotide sequence ID" value="NZ_CAJHIV010000001.1"/>
</dbReference>
<dbReference type="Pfam" id="PF00106">
    <property type="entry name" value="adh_short"/>
    <property type="match status" value="1"/>
</dbReference>
<dbReference type="InterPro" id="IPR036291">
    <property type="entry name" value="NAD(P)-bd_dom_sf"/>
</dbReference>
<dbReference type="EMBL" id="JACXSS010000001">
    <property type="protein sequence ID" value="MBD9356176.1"/>
    <property type="molecule type" value="Genomic_DNA"/>
</dbReference>
<gene>
    <name evidence="4" type="ORF">IE877_09790</name>
</gene>
<organism evidence="4 5">
    <name type="scientific">Methylomonas albis</name>
    <dbReference type="NCBI Taxonomy" id="1854563"/>
    <lineage>
        <taxon>Bacteria</taxon>
        <taxon>Pseudomonadati</taxon>
        <taxon>Pseudomonadota</taxon>
        <taxon>Gammaproteobacteria</taxon>
        <taxon>Methylococcales</taxon>
        <taxon>Methylococcaceae</taxon>
        <taxon>Methylomonas</taxon>
    </lineage>
</organism>
<evidence type="ECO:0000259" key="3">
    <source>
        <dbReference type="SMART" id="SM00822"/>
    </source>
</evidence>
<protein>
    <submittedName>
        <fullName evidence="4">SDR family oxidoreductase</fullName>
    </submittedName>
</protein>
<evidence type="ECO:0000256" key="2">
    <source>
        <dbReference type="RuleBase" id="RU000363"/>
    </source>
</evidence>
<evidence type="ECO:0000313" key="4">
    <source>
        <dbReference type="EMBL" id="MBD9356176.1"/>
    </source>
</evidence>
<dbReference type="PRINTS" id="PR00081">
    <property type="entry name" value="GDHRDH"/>
</dbReference>
<keyword evidence="5" id="KW-1185">Reference proteome</keyword>
<dbReference type="Gene3D" id="3.40.50.720">
    <property type="entry name" value="NAD(P)-binding Rossmann-like Domain"/>
    <property type="match status" value="1"/>
</dbReference>
<dbReference type="Proteomes" id="UP000652176">
    <property type="component" value="Unassembled WGS sequence"/>
</dbReference>
<dbReference type="InterPro" id="IPR050259">
    <property type="entry name" value="SDR"/>
</dbReference>
<comment type="similarity">
    <text evidence="1 2">Belongs to the short-chain dehydrogenases/reductases (SDR) family.</text>
</comment>
<dbReference type="PANTHER" id="PTHR42879:SF2">
    <property type="entry name" value="3-OXOACYL-[ACYL-CARRIER-PROTEIN] REDUCTASE FABG"/>
    <property type="match status" value="1"/>
</dbReference>
<dbReference type="SUPFAM" id="SSF51735">
    <property type="entry name" value="NAD(P)-binding Rossmann-fold domains"/>
    <property type="match status" value="1"/>
</dbReference>
<evidence type="ECO:0000313" key="5">
    <source>
        <dbReference type="Proteomes" id="UP000652176"/>
    </source>
</evidence>
<reference evidence="4 5" key="1">
    <citation type="submission" date="2020-09" db="EMBL/GenBank/DDBJ databases">
        <title>Methylomonas albis sp. nov. and Methylomonas fluvii sp. nov.: Two cold-adapted methanotrophs from the River Elbe and an amended description of Methylovulum psychrotolerans strain Eb1.</title>
        <authorList>
            <person name="Bussmann I.K."/>
            <person name="Klings K.-W."/>
            <person name="Warnstedt J."/>
            <person name="Hoppert M."/>
            <person name="Saborowski A."/>
            <person name="Horn F."/>
            <person name="Liebner S."/>
        </authorList>
    </citation>
    <scope>NUCLEOTIDE SEQUENCE [LARGE SCALE GENOMIC DNA]</scope>
    <source>
        <strain evidence="4 5">EbA</strain>
    </source>
</reference>
<dbReference type="PRINTS" id="PR00080">
    <property type="entry name" value="SDRFAMILY"/>
</dbReference>
<dbReference type="InterPro" id="IPR002347">
    <property type="entry name" value="SDR_fam"/>
</dbReference>
<comment type="caution">
    <text evidence="4">The sequence shown here is derived from an EMBL/GenBank/DDBJ whole genome shotgun (WGS) entry which is preliminary data.</text>
</comment>
<feature type="domain" description="Ketoreductase" evidence="3">
    <location>
        <begin position="6"/>
        <end position="161"/>
    </location>
</feature>
<dbReference type="SMART" id="SM00822">
    <property type="entry name" value="PKS_KR"/>
    <property type="match status" value="1"/>
</dbReference>
<name>A0ABR9CZ68_9GAMM</name>
<dbReference type="InterPro" id="IPR057326">
    <property type="entry name" value="KR_dom"/>
</dbReference>